<feature type="chain" id="PRO_5013735456" evidence="2">
    <location>
        <begin position="27"/>
        <end position="84"/>
    </location>
</feature>
<reference evidence="4" key="1">
    <citation type="journal article" date="2018" name="Gigascience">
        <title>Genome assembly of the Pink Ipe (Handroanthus impetiginosus, Bignoniaceae), a highly valued, ecologically keystone Neotropical timber forest tree.</title>
        <authorList>
            <person name="Silva-Junior O.B."/>
            <person name="Grattapaglia D."/>
            <person name="Novaes E."/>
            <person name="Collevatti R.G."/>
        </authorList>
    </citation>
    <scope>NUCLEOTIDE SEQUENCE [LARGE SCALE GENOMIC DNA]</scope>
    <source>
        <strain evidence="4">cv. UFG-1</strain>
    </source>
</reference>
<feature type="region of interest" description="Disordered" evidence="1">
    <location>
        <begin position="33"/>
        <end position="84"/>
    </location>
</feature>
<name>A0A2G9H8B0_9LAMI</name>
<dbReference type="AlphaFoldDB" id="A0A2G9H8B0"/>
<sequence>MKSHMITTFLVALVLILHSHIEGAQGIRLLLGKTGTSTSGLGSSSQSLKGLHVKEKNPYKKEKSSFRRIPPSRSNPTQNKSKPP</sequence>
<evidence type="ECO:0000313" key="4">
    <source>
        <dbReference type="Proteomes" id="UP000231279"/>
    </source>
</evidence>
<feature type="compositionally biased region" description="Polar residues" evidence="1">
    <location>
        <begin position="72"/>
        <end position="84"/>
    </location>
</feature>
<evidence type="ECO:0000256" key="2">
    <source>
        <dbReference type="SAM" id="SignalP"/>
    </source>
</evidence>
<gene>
    <name evidence="3" type="ORF">CDL12_13642</name>
</gene>
<proteinExistence type="predicted"/>
<comment type="caution">
    <text evidence="3">The sequence shown here is derived from an EMBL/GenBank/DDBJ whole genome shotgun (WGS) entry which is preliminary data.</text>
</comment>
<dbReference type="Proteomes" id="UP000231279">
    <property type="component" value="Unassembled WGS sequence"/>
</dbReference>
<protein>
    <submittedName>
        <fullName evidence="3">Uncharacterized protein</fullName>
    </submittedName>
</protein>
<organism evidence="3 4">
    <name type="scientific">Handroanthus impetiginosus</name>
    <dbReference type="NCBI Taxonomy" id="429701"/>
    <lineage>
        <taxon>Eukaryota</taxon>
        <taxon>Viridiplantae</taxon>
        <taxon>Streptophyta</taxon>
        <taxon>Embryophyta</taxon>
        <taxon>Tracheophyta</taxon>
        <taxon>Spermatophyta</taxon>
        <taxon>Magnoliopsida</taxon>
        <taxon>eudicotyledons</taxon>
        <taxon>Gunneridae</taxon>
        <taxon>Pentapetalae</taxon>
        <taxon>asterids</taxon>
        <taxon>lamiids</taxon>
        <taxon>Lamiales</taxon>
        <taxon>Bignoniaceae</taxon>
        <taxon>Crescentiina</taxon>
        <taxon>Tabebuia alliance</taxon>
        <taxon>Handroanthus</taxon>
    </lineage>
</organism>
<feature type="signal peptide" evidence="2">
    <location>
        <begin position="1"/>
        <end position="26"/>
    </location>
</feature>
<keyword evidence="4" id="KW-1185">Reference proteome</keyword>
<dbReference type="EMBL" id="NKXS01002420">
    <property type="protein sequence ID" value="PIN13744.1"/>
    <property type="molecule type" value="Genomic_DNA"/>
</dbReference>
<evidence type="ECO:0000313" key="3">
    <source>
        <dbReference type="EMBL" id="PIN13744.1"/>
    </source>
</evidence>
<feature type="compositionally biased region" description="Low complexity" evidence="1">
    <location>
        <begin position="33"/>
        <end position="50"/>
    </location>
</feature>
<dbReference type="OrthoDB" id="1431686at2759"/>
<keyword evidence="2" id="KW-0732">Signal</keyword>
<feature type="compositionally biased region" description="Basic and acidic residues" evidence="1">
    <location>
        <begin position="52"/>
        <end position="65"/>
    </location>
</feature>
<accession>A0A2G9H8B0</accession>
<evidence type="ECO:0000256" key="1">
    <source>
        <dbReference type="SAM" id="MobiDB-lite"/>
    </source>
</evidence>